<evidence type="ECO:0000256" key="4">
    <source>
        <dbReference type="ARBA" id="ARBA00022593"/>
    </source>
</evidence>
<keyword evidence="8" id="KW-0067">ATP-binding</keyword>
<dbReference type="GO" id="GO:0005524">
    <property type="term" value="F:ATP binding"/>
    <property type="evidence" value="ECO:0007669"/>
    <property type="project" value="UniProtKB-KW"/>
</dbReference>
<comment type="caution">
    <text evidence="16">The sequence shown here is derived from an EMBL/GenBank/DDBJ whole genome shotgun (WGS) entry which is preliminary data.</text>
</comment>
<dbReference type="GO" id="GO:0005829">
    <property type="term" value="C:cytosol"/>
    <property type="evidence" value="ECO:0007669"/>
    <property type="project" value="TreeGrafter"/>
</dbReference>
<comment type="similarity">
    <text evidence="2">Belongs to the AAA ATPase family.</text>
</comment>
<comment type="subcellular location">
    <subcellularLocation>
        <location evidence="1">Membrane</location>
    </subcellularLocation>
</comment>
<proteinExistence type="inferred from homology"/>
<evidence type="ECO:0000256" key="1">
    <source>
        <dbReference type="ARBA" id="ARBA00004370"/>
    </source>
</evidence>
<dbReference type="OrthoDB" id="2187at2759"/>
<keyword evidence="9" id="KW-0653">Protein transport</keyword>
<dbReference type="InterPro" id="IPR003960">
    <property type="entry name" value="ATPase_AAA_CS"/>
</dbReference>
<dbReference type="FunFam" id="3.40.50.300:FF:001852">
    <property type="entry name" value="Peroxisomal biogenesis factor 1"/>
    <property type="match status" value="1"/>
</dbReference>
<evidence type="ECO:0000256" key="13">
    <source>
        <dbReference type="ARBA" id="ARBA00048778"/>
    </source>
</evidence>
<dbReference type="PANTHER" id="PTHR23077:SF12">
    <property type="entry name" value="PEROXISOMAL ATPASE PEX1"/>
    <property type="match status" value="1"/>
</dbReference>
<evidence type="ECO:0000259" key="15">
    <source>
        <dbReference type="SMART" id="SM00382"/>
    </source>
</evidence>
<dbReference type="SUPFAM" id="SSF52540">
    <property type="entry name" value="P-loop containing nucleoside triphosphate hydrolases"/>
    <property type="match status" value="2"/>
</dbReference>
<evidence type="ECO:0000256" key="8">
    <source>
        <dbReference type="ARBA" id="ARBA00022840"/>
    </source>
</evidence>
<dbReference type="EMBL" id="CAJPWZ010001640">
    <property type="protein sequence ID" value="CAG2219751.1"/>
    <property type="molecule type" value="Genomic_DNA"/>
</dbReference>
<dbReference type="Gene3D" id="2.40.40.20">
    <property type="match status" value="1"/>
</dbReference>
<keyword evidence="3" id="KW-0813">Transport</keyword>
<accession>A0A8S3SNT2</accession>
<evidence type="ECO:0000313" key="16">
    <source>
        <dbReference type="EMBL" id="CAG2219751.1"/>
    </source>
</evidence>
<feature type="compositionally biased region" description="Polar residues" evidence="14">
    <location>
        <begin position="206"/>
        <end position="221"/>
    </location>
</feature>
<comment type="catalytic activity">
    <reaction evidence="13">
        <text>ATP + H2O = ADP + phosphate + H(+)</text>
        <dbReference type="Rhea" id="RHEA:13065"/>
        <dbReference type="ChEBI" id="CHEBI:15377"/>
        <dbReference type="ChEBI" id="CHEBI:15378"/>
        <dbReference type="ChEBI" id="CHEBI:30616"/>
        <dbReference type="ChEBI" id="CHEBI:43474"/>
        <dbReference type="ChEBI" id="CHEBI:456216"/>
    </reaction>
    <physiologicalReaction direction="left-to-right" evidence="13">
        <dbReference type="Rhea" id="RHEA:13066"/>
    </physiologicalReaction>
</comment>
<dbReference type="InterPro" id="IPR003959">
    <property type="entry name" value="ATPase_AAA_core"/>
</dbReference>
<dbReference type="InterPro" id="IPR029067">
    <property type="entry name" value="CDC48_domain_2-like_sf"/>
</dbReference>
<dbReference type="Pfam" id="PF17862">
    <property type="entry name" value="AAA_lid_3"/>
    <property type="match status" value="1"/>
</dbReference>
<keyword evidence="10" id="KW-0472">Membrane</keyword>
<protein>
    <recommendedName>
        <fullName evidence="12">Peroxisomal ATPase PEX1</fullName>
    </recommendedName>
    <alternativeName>
        <fullName evidence="11">Peroxin-1</fullName>
    </alternativeName>
</protein>
<dbReference type="Gene3D" id="3.40.50.300">
    <property type="entry name" value="P-loop containing nucleotide triphosphate hydrolases"/>
    <property type="match status" value="2"/>
</dbReference>
<keyword evidence="7" id="KW-0378">Hydrolase</keyword>
<dbReference type="SMART" id="SM00382">
    <property type="entry name" value="AAA"/>
    <property type="match status" value="2"/>
</dbReference>
<keyword evidence="17" id="KW-1185">Reference proteome</keyword>
<feature type="compositionally biased region" description="Polar residues" evidence="14">
    <location>
        <begin position="167"/>
        <end position="183"/>
    </location>
</feature>
<dbReference type="SUPFAM" id="SSF54585">
    <property type="entry name" value="Cdc48 domain 2-like"/>
    <property type="match status" value="1"/>
</dbReference>
<evidence type="ECO:0000256" key="10">
    <source>
        <dbReference type="ARBA" id="ARBA00023136"/>
    </source>
</evidence>
<sequence length="1286" mass="144632">MSCTVARVSHKAEKNCFIVLPKELCKTSLAAEGIQVYEVQFGRDEHAYFTATGESGYRDAELQVNGIYADRLGMKDPEVLVRPISAVSKSQRVFIEPQSVDDWEILEPHSGFVETNLMNQIRVVWKGQVFPFWVEKIVLFLKISSTEPDEKCVILNDDTEVQISPKVRSNSTGQNLNQSSISKDSVRKSLSPIRRNTSPIVPRKATSVQSRPTSFSTNNIMPNEIRPKKRSSWNPFRIVTGFLSATGGFDGGSHFYVPQTSVDSDEDCGSVSRTPSYSPEREESFTRSTCFGGLNFKFRVQSLKVDFDSNDELSSIESEIDGVSEDDFRSKLYLKQPNIVFVNSEDIQQQINSKNIRLPDTFYAKLTRLDSPKDIYARAEDELAKQKKEKQDKLDQSSDSIKSNRSDKKDKQLNCIVRVVILTKKGLHSKPEYVDLISHMLEEQPCLRGHVIVPDLLRRLMKLDVTRQIWLQSIDEKPYPALAFDLQPVASLVSKRFGNYQVQETFKKWVRETSSSNVPFVMFPGVMINMHFFKDTSIDMQVLYHEQKLNERESAVYSLLHCDNLEDLSFFIKTPTSIENSKWPILPMLSYMDVKSIDPCFPKEKFEDMGGVEELAEEAIISVEICLSSKPLGDSMFRKITPGLRNGMILITGPKGSGKTMFAHALCREQAEIPNLAYILNIDCKPLRGKRPDTILKILQMAFDEAAWRQPSVILLDDLEHVVPAPSGPEAEMSGEAIYGSRVAEVLRDLLRREICDGTRIAVIATTVARTSINSLLVNSRGTHFVQTTLAINPPDKIRRRKIITSIIKSRPVINPVTLDKVDLDWLQCRTEGYVASDLMNLVSRALHAHWLKYGYGGDTEHGITLYTEEFKAAIEGFTPASIRNVSLHTAGELGWDDVGGLEDIRNILVETLQWPSKYPKLFSNCPLRLRSGLLLYGAPGTGKTLLAGVVAKECGLNFISIKGPELLNKYIGASEQAVRDTFLRAQSARPCILFFDEFDSIAPRRGHDNTGVTDRVVNQLLTQLDGVEGLQGVYVLAATSRPDLIDPALLRPGRLDKCLRCNLPDLNERKAILTALTRKIELGFDVDLDSFAEKCENFTGADFKALLYNAQLEAIHHVTGQVKRDKFDFSPQKSPSYLRTRRRSSSYGVLSKAAELEREQKQFKSDFIYMKNLNEGATELSEEMDDLLTQQVQQIRNRLKVHKNTEKVTTAESLFSPVATSKGQAILISQDDIQKALDKTRPSVPAEERLKYQHIYENFVSSRGGNFAQSLMDAVGAVGQKQTCA</sequence>
<evidence type="ECO:0000256" key="14">
    <source>
        <dbReference type="SAM" id="MobiDB-lite"/>
    </source>
</evidence>
<evidence type="ECO:0000256" key="6">
    <source>
        <dbReference type="ARBA" id="ARBA00022741"/>
    </source>
</evidence>
<dbReference type="Proteomes" id="UP000683360">
    <property type="component" value="Unassembled WGS sequence"/>
</dbReference>
<dbReference type="PROSITE" id="PS00674">
    <property type="entry name" value="AAA"/>
    <property type="match status" value="1"/>
</dbReference>
<dbReference type="Gene3D" id="3.10.330.10">
    <property type="match status" value="1"/>
</dbReference>
<evidence type="ECO:0000256" key="12">
    <source>
        <dbReference type="ARBA" id="ARBA00034532"/>
    </source>
</evidence>
<organism evidence="16 17">
    <name type="scientific">Mytilus edulis</name>
    <name type="common">Blue mussel</name>
    <dbReference type="NCBI Taxonomy" id="6550"/>
    <lineage>
        <taxon>Eukaryota</taxon>
        <taxon>Metazoa</taxon>
        <taxon>Spiralia</taxon>
        <taxon>Lophotrochozoa</taxon>
        <taxon>Mollusca</taxon>
        <taxon>Bivalvia</taxon>
        <taxon>Autobranchia</taxon>
        <taxon>Pteriomorphia</taxon>
        <taxon>Mytilida</taxon>
        <taxon>Mytiloidea</taxon>
        <taxon>Mytilidae</taxon>
        <taxon>Mytilinae</taxon>
        <taxon>Mytilus</taxon>
    </lineage>
</organism>
<reference evidence="16" key="1">
    <citation type="submission" date="2021-03" db="EMBL/GenBank/DDBJ databases">
        <authorList>
            <person name="Bekaert M."/>
        </authorList>
    </citation>
    <scope>NUCLEOTIDE SEQUENCE</scope>
</reference>
<evidence type="ECO:0000256" key="11">
    <source>
        <dbReference type="ARBA" id="ARBA00032509"/>
    </source>
</evidence>
<name>A0A8S3SNT2_MYTED</name>
<dbReference type="FunFam" id="1.10.8.60:FF:000105">
    <property type="entry name" value="PeRoXisome assembly factor"/>
    <property type="match status" value="1"/>
</dbReference>
<dbReference type="InterPro" id="IPR027417">
    <property type="entry name" value="P-loop_NTPase"/>
</dbReference>
<feature type="domain" description="AAA+ ATPase" evidence="15">
    <location>
        <begin position="930"/>
        <end position="1066"/>
    </location>
</feature>
<dbReference type="PANTHER" id="PTHR23077">
    <property type="entry name" value="AAA-FAMILY ATPASE"/>
    <property type="match status" value="1"/>
</dbReference>
<dbReference type="InterPro" id="IPR041569">
    <property type="entry name" value="AAA_lid_3"/>
</dbReference>
<keyword evidence="5" id="KW-0677">Repeat</keyword>
<keyword evidence="6" id="KW-0547">Nucleotide-binding</keyword>
<dbReference type="GO" id="GO:0016558">
    <property type="term" value="P:protein import into peroxisome matrix"/>
    <property type="evidence" value="ECO:0007669"/>
    <property type="project" value="TreeGrafter"/>
</dbReference>
<evidence type="ECO:0000256" key="3">
    <source>
        <dbReference type="ARBA" id="ARBA00022448"/>
    </source>
</evidence>
<feature type="region of interest" description="Disordered" evidence="14">
    <location>
        <begin position="165"/>
        <end position="228"/>
    </location>
</feature>
<gene>
    <name evidence="16" type="ORF">MEDL_33243</name>
</gene>
<feature type="region of interest" description="Disordered" evidence="14">
    <location>
        <begin position="386"/>
        <end position="406"/>
    </location>
</feature>
<dbReference type="GO" id="GO:0016887">
    <property type="term" value="F:ATP hydrolysis activity"/>
    <property type="evidence" value="ECO:0007669"/>
    <property type="project" value="InterPro"/>
</dbReference>
<dbReference type="CDD" id="cd19526">
    <property type="entry name" value="RecA-like_PEX1_r2"/>
    <property type="match status" value="1"/>
</dbReference>
<evidence type="ECO:0000256" key="5">
    <source>
        <dbReference type="ARBA" id="ARBA00022737"/>
    </source>
</evidence>
<dbReference type="Pfam" id="PF09262">
    <property type="entry name" value="PEX-1N"/>
    <property type="match status" value="1"/>
</dbReference>
<dbReference type="GO" id="GO:0005778">
    <property type="term" value="C:peroxisomal membrane"/>
    <property type="evidence" value="ECO:0007669"/>
    <property type="project" value="TreeGrafter"/>
</dbReference>
<keyword evidence="4" id="KW-0962">Peroxisome biogenesis</keyword>
<evidence type="ECO:0000256" key="7">
    <source>
        <dbReference type="ARBA" id="ARBA00022801"/>
    </source>
</evidence>
<dbReference type="InterPro" id="IPR003593">
    <property type="entry name" value="AAA+_ATPase"/>
</dbReference>
<dbReference type="InterPro" id="IPR015342">
    <property type="entry name" value="PEX1-N_C-lobe"/>
</dbReference>
<evidence type="ECO:0000313" key="17">
    <source>
        <dbReference type="Proteomes" id="UP000683360"/>
    </source>
</evidence>
<dbReference type="InterPro" id="IPR050168">
    <property type="entry name" value="AAA_ATPase_domain"/>
</dbReference>
<evidence type="ECO:0000256" key="9">
    <source>
        <dbReference type="ARBA" id="ARBA00022927"/>
    </source>
</evidence>
<evidence type="ECO:0000256" key="2">
    <source>
        <dbReference type="ARBA" id="ARBA00006914"/>
    </source>
</evidence>
<dbReference type="Gene3D" id="1.10.8.60">
    <property type="match status" value="2"/>
</dbReference>
<feature type="domain" description="AAA+ ATPase" evidence="15">
    <location>
        <begin position="645"/>
        <end position="796"/>
    </location>
</feature>
<dbReference type="Pfam" id="PF00004">
    <property type="entry name" value="AAA"/>
    <property type="match status" value="2"/>
</dbReference>